<dbReference type="Pfam" id="PF17958">
    <property type="entry name" value="EF-hand_13"/>
    <property type="match status" value="1"/>
</dbReference>
<keyword evidence="5" id="KW-1185">Reference proteome</keyword>
<feature type="compositionally biased region" description="Basic and acidic residues" evidence="3">
    <location>
        <begin position="149"/>
        <end position="159"/>
    </location>
</feature>
<evidence type="ECO:0000256" key="2">
    <source>
        <dbReference type="ARBA" id="ARBA00022837"/>
    </source>
</evidence>
<dbReference type="GO" id="GO:0005509">
    <property type="term" value="F:calcium ion binding"/>
    <property type="evidence" value="ECO:0007669"/>
    <property type="project" value="InterPro"/>
</dbReference>
<dbReference type="InterPro" id="IPR011992">
    <property type="entry name" value="EF-hand-dom_pair"/>
</dbReference>
<dbReference type="PANTHER" id="PTHR14095:SF0">
    <property type="entry name" value="MIP22305P"/>
    <property type="match status" value="1"/>
</dbReference>
<dbReference type="AlphaFoldDB" id="A0A915PKR9"/>
<keyword evidence="1" id="KW-0479">Metal-binding</keyword>
<dbReference type="CDD" id="cd21504">
    <property type="entry name" value="PPP2R3A_B-like"/>
    <property type="match status" value="1"/>
</dbReference>
<sequence>MLPQFFAIYPSSEGKKSLSRKMKMTSWSSKSILSRISKSHFWHRTSNDYQNDPNDSKASMIVMDNSQRIDNLNSNSFTLVETNYEHMVHSRTNKTASFGRLTFFQNHRYARSCQNTTDCTNRRRTLAELIENLLCRIFHLHSTDEIPHQNTEKTIKIDEERETNDQPSSQNEDLKSYRSIAERRLAKKNSIGRRGDNETYSSNVVGIPVQNGFQVESEWPTTPSLPKVQIVNVPRFFFPKGVPISLSENEAALRRVSDVFSVIGNKIGMIDMAEVCRAAGIPIYWKRAVYDSCCNHLSRPITLADFASWWNRMTAVAHDEAARFVYTLAGPHRNYLAKEDLAPILRDLIETFPGLHFLREAEEFHSRYVETVIVRIFWAVNRSWSGRITINELRRSNFLETVRKLETTDDINAITNYFSYEHFYVIYCKFYELDKDHDLIINKLDMSHHSNGALPPQIIDRIFSGAVTRSPAGKRIREALETIGYTDFVAFLLAEEDKRHPTSVEYWFRCLDLDGDGLLSMYEMEYFYNGVKNKMDQHNIDSMRFDDVLLDLIRPRQPNAVSLSDLKKCPLCTRFFNTFVNWVKYYEQEASEGERAMVTDGEEELSDWDRYCLEEYEALMADDQENDELEDINLNLDDDDELLIGTNVSTTVSMSLRDFADSQRSKILEAI</sequence>
<dbReference type="Gene3D" id="1.10.238.220">
    <property type="match status" value="1"/>
</dbReference>
<evidence type="ECO:0000313" key="5">
    <source>
        <dbReference type="Proteomes" id="UP000887581"/>
    </source>
</evidence>
<dbReference type="Gene3D" id="1.10.238.10">
    <property type="entry name" value="EF-hand"/>
    <property type="match status" value="1"/>
</dbReference>
<feature type="domain" description="EF-hand" evidence="4">
    <location>
        <begin position="499"/>
        <end position="534"/>
    </location>
</feature>
<feature type="region of interest" description="Disordered" evidence="3">
    <location>
        <begin position="149"/>
        <end position="178"/>
    </location>
</feature>
<dbReference type="GO" id="GO:0000159">
    <property type="term" value="C:protein phosphatase type 2A complex"/>
    <property type="evidence" value="ECO:0007669"/>
    <property type="project" value="TreeGrafter"/>
</dbReference>
<dbReference type="Gene3D" id="1.10.238.230">
    <property type="match status" value="1"/>
</dbReference>
<dbReference type="InterPro" id="IPR018247">
    <property type="entry name" value="EF_Hand_1_Ca_BS"/>
</dbReference>
<keyword evidence="2" id="KW-0106">Calcium</keyword>
<dbReference type="SUPFAM" id="SSF47473">
    <property type="entry name" value="EF-hand"/>
    <property type="match status" value="2"/>
</dbReference>
<dbReference type="PROSITE" id="PS00018">
    <property type="entry name" value="EF_HAND_1"/>
    <property type="match status" value="1"/>
</dbReference>
<dbReference type="PROSITE" id="PS50222">
    <property type="entry name" value="EF_HAND_2"/>
    <property type="match status" value="1"/>
</dbReference>
<accession>A0A915PKR9</accession>
<reference evidence="6" key="1">
    <citation type="submission" date="2022-11" db="UniProtKB">
        <authorList>
            <consortium name="WormBaseParasite"/>
        </authorList>
    </citation>
    <scope>IDENTIFICATION</scope>
</reference>
<dbReference type="PANTHER" id="PTHR14095">
    <property type="entry name" value="PHOSPHATASE 2A REGULATORY SUBUNIT-RELATED"/>
    <property type="match status" value="1"/>
</dbReference>
<dbReference type="Pfam" id="PF13499">
    <property type="entry name" value="EF-hand_7"/>
    <property type="match status" value="1"/>
</dbReference>
<dbReference type="Proteomes" id="UP000887581">
    <property type="component" value="Unplaced"/>
</dbReference>
<dbReference type="WBParaSite" id="sdigi.contig12.g1295.t1">
    <property type="protein sequence ID" value="sdigi.contig12.g1295.t1"/>
    <property type="gene ID" value="sdigi.contig12.g1295"/>
</dbReference>
<evidence type="ECO:0000256" key="1">
    <source>
        <dbReference type="ARBA" id="ARBA00022723"/>
    </source>
</evidence>
<dbReference type="GO" id="GO:0019888">
    <property type="term" value="F:protein phosphatase regulator activity"/>
    <property type="evidence" value="ECO:0007669"/>
    <property type="project" value="TreeGrafter"/>
</dbReference>
<proteinExistence type="predicted"/>
<protein>
    <submittedName>
        <fullName evidence="6">EF-hand domain-containing protein</fullName>
    </submittedName>
</protein>
<evidence type="ECO:0000259" key="4">
    <source>
        <dbReference type="PROSITE" id="PS50222"/>
    </source>
</evidence>
<dbReference type="FunFam" id="1.10.238.220:FF:000001">
    <property type="entry name" value="Serine/threonine-protein phosphatase 2A regulatory subunit B'' subunit alpha"/>
    <property type="match status" value="1"/>
</dbReference>
<organism evidence="5 6">
    <name type="scientific">Setaria digitata</name>
    <dbReference type="NCBI Taxonomy" id="48799"/>
    <lineage>
        <taxon>Eukaryota</taxon>
        <taxon>Metazoa</taxon>
        <taxon>Ecdysozoa</taxon>
        <taxon>Nematoda</taxon>
        <taxon>Chromadorea</taxon>
        <taxon>Rhabditida</taxon>
        <taxon>Spirurina</taxon>
        <taxon>Spiruromorpha</taxon>
        <taxon>Filarioidea</taxon>
        <taxon>Setariidae</taxon>
        <taxon>Setaria</taxon>
    </lineage>
</organism>
<evidence type="ECO:0000313" key="6">
    <source>
        <dbReference type="WBParaSite" id="sdigi.contig12.g1295.t1"/>
    </source>
</evidence>
<dbReference type="InterPro" id="IPR002048">
    <property type="entry name" value="EF_hand_dom"/>
</dbReference>
<evidence type="ECO:0000256" key="3">
    <source>
        <dbReference type="SAM" id="MobiDB-lite"/>
    </source>
</evidence>
<dbReference type="InterPro" id="IPR041534">
    <property type="entry name" value="EF-hand_13"/>
</dbReference>
<name>A0A915PKR9_9BILA</name>
<dbReference type="FunFam" id="1.10.238.10:FF:000025">
    <property type="entry name" value="serine/threonine-protein phosphatase 2A regulatory subunit B'' subunit alpha"/>
    <property type="match status" value="1"/>
</dbReference>